<evidence type="ECO:0000313" key="1">
    <source>
        <dbReference type="EMBL" id="JAD37252.1"/>
    </source>
</evidence>
<protein>
    <submittedName>
        <fullName evidence="1">Uncharacterized protein</fullName>
    </submittedName>
</protein>
<accession>A0A0A8ZQY1</accession>
<reference evidence="1" key="1">
    <citation type="submission" date="2014-09" db="EMBL/GenBank/DDBJ databases">
        <authorList>
            <person name="Magalhaes I.L.F."/>
            <person name="Oliveira U."/>
            <person name="Santos F.R."/>
            <person name="Vidigal T.H.D.A."/>
            <person name="Brescovit A.D."/>
            <person name="Santos A.J."/>
        </authorList>
    </citation>
    <scope>NUCLEOTIDE SEQUENCE</scope>
    <source>
        <tissue evidence="1">Shoot tissue taken approximately 20 cm above the soil surface</tissue>
    </source>
</reference>
<dbReference type="AlphaFoldDB" id="A0A0A8ZQY1"/>
<organism evidence="1">
    <name type="scientific">Arundo donax</name>
    <name type="common">Giant reed</name>
    <name type="synonym">Donax arundinaceus</name>
    <dbReference type="NCBI Taxonomy" id="35708"/>
    <lineage>
        <taxon>Eukaryota</taxon>
        <taxon>Viridiplantae</taxon>
        <taxon>Streptophyta</taxon>
        <taxon>Embryophyta</taxon>
        <taxon>Tracheophyta</taxon>
        <taxon>Spermatophyta</taxon>
        <taxon>Magnoliopsida</taxon>
        <taxon>Liliopsida</taxon>
        <taxon>Poales</taxon>
        <taxon>Poaceae</taxon>
        <taxon>PACMAD clade</taxon>
        <taxon>Arundinoideae</taxon>
        <taxon>Arundineae</taxon>
        <taxon>Arundo</taxon>
    </lineage>
</organism>
<proteinExistence type="predicted"/>
<dbReference type="EMBL" id="GBRH01260643">
    <property type="protein sequence ID" value="JAD37252.1"/>
    <property type="molecule type" value="Transcribed_RNA"/>
</dbReference>
<name>A0A0A8ZQY1_ARUDO</name>
<reference evidence="1" key="2">
    <citation type="journal article" date="2015" name="Data Brief">
        <title>Shoot transcriptome of the giant reed, Arundo donax.</title>
        <authorList>
            <person name="Barrero R.A."/>
            <person name="Guerrero F.D."/>
            <person name="Moolhuijzen P."/>
            <person name="Goolsby J.A."/>
            <person name="Tidwell J."/>
            <person name="Bellgard S.E."/>
            <person name="Bellgard M.I."/>
        </authorList>
    </citation>
    <scope>NUCLEOTIDE SEQUENCE</scope>
    <source>
        <tissue evidence="1">Shoot tissue taken approximately 20 cm above the soil surface</tissue>
    </source>
</reference>
<sequence length="25" mass="2963">MFGLAPYDHYILIMWKCTAIIVFIC</sequence>